<evidence type="ECO:0000256" key="1">
    <source>
        <dbReference type="SAM" id="Phobius"/>
    </source>
</evidence>
<feature type="transmembrane region" description="Helical" evidence="1">
    <location>
        <begin position="54"/>
        <end position="73"/>
    </location>
</feature>
<dbReference type="KEGG" id="ddf:DEFDS_0628"/>
<keyword evidence="3" id="KW-1185">Reference proteome</keyword>
<dbReference type="EMBL" id="AP011529">
    <property type="protein sequence ID" value="BAI80109.1"/>
    <property type="molecule type" value="Genomic_DNA"/>
</dbReference>
<dbReference type="eggNOG" id="COG1950">
    <property type="taxonomic scope" value="Bacteria"/>
</dbReference>
<feature type="transmembrane region" description="Helical" evidence="1">
    <location>
        <begin position="31"/>
        <end position="49"/>
    </location>
</feature>
<proteinExistence type="predicted"/>
<dbReference type="PANTHER" id="PTHR37309">
    <property type="entry name" value="SLR0284 PROTEIN"/>
    <property type="match status" value="1"/>
</dbReference>
<keyword evidence="1" id="KW-0472">Membrane</keyword>
<feature type="transmembrane region" description="Helical" evidence="1">
    <location>
        <begin position="7"/>
        <end position="25"/>
    </location>
</feature>
<gene>
    <name evidence="2" type="ordered locus">DEFDS_0628</name>
</gene>
<dbReference type="OrthoDB" id="9797048at2"/>
<dbReference type="PANTHER" id="PTHR37309:SF1">
    <property type="entry name" value="SLR0284 PROTEIN"/>
    <property type="match status" value="1"/>
</dbReference>
<dbReference type="HOGENOM" id="CLU_120441_2_1_0"/>
<evidence type="ECO:0000313" key="2">
    <source>
        <dbReference type="EMBL" id="BAI80109.1"/>
    </source>
</evidence>
<dbReference type="AlphaFoldDB" id="D3PBY6"/>
<keyword evidence="1" id="KW-0812">Transmembrane</keyword>
<dbReference type="STRING" id="639282.DEFDS_0628"/>
<sequence>MYKSNFFIYRICVNTIALGFAALLFKHIVVNSFLSLFLGAILLTLLNFVLKPILLILTLPIQILSLGFFYIITNAFILKLTSVITDGFYIDGFWAAVGGSIVIGIVNFIFDLFATNAEIRFFEWK</sequence>
<dbReference type="Proteomes" id="UP000001520">
    <property type="component" value="Chromosome"/>
</dbReference>
<dbReference type="RefSeq" id="WP_013007357.1">
    <property type="nucleotide sequence ID" value="NC_013939.1"/>
</dbReference>
<keyword evidence="1" id="KW-1133">Transmembrane helix</keyword>
<feature type="transmembrane region" description="Helical" evidence="1">
    <location>
        <begin position="93"/>
        <end position="114"/>
    </location>
</feature>
<name>D3PBY6_DEFDS</name>
<evidence type="ECO:0008006" key="4">
    <source>
        <dbReference type="Google" id="ProtNLM"/>
    </source>
</evidence>
<dbReference type="Pfam" id="PF04020">
    <property type="entry name" value="Phage_holin_4_2"/>
    <property type="match status" value="1"/>
</dbReference>
<accession>D3PBY6</accession>
<reference evidence="2 3" key="1">
    <citation type="journal article" date="2010" name="DNA Res.">
        <title>Bacterial lifestyle in a deep-sea hydrothermal vent chimney revealed by the genome sequence of the thermophilic bacterium Deferribacter desulfuricans SSM1.</title>
        <authorList>
            <person name="Takaki Y."/>
            <person name="Shimamura S."/>
            <person name="Nakagawa S."/>
            <person name="Fukuhara Y."/>
            <person name="Horikawa H."/>
            <person name="Ankai A."/>
            <person name="Harada T."/>
            <person name="Hosoyama A."/>
            <person name="Oguchi A."/>
            <person name="Fukui S."/>
            <person name="Fujita N."/>
            <person name="Takami H."/>
            <person name="Takai K."/>
        </authorList>
    </citation>
    <scope>NUCLEOTIDE SEQUENCE [LARGE SCALE GENOMIC DNA]</scope>
    <source>
        <strain evidence="3">DSM 14783 / JCM 11476 / NBRC 101012 / SSM1</strain>
    </source>
</reference>
<protein>
    <recommendedName>
        <fullName evidence="4">Phage holin family protein</fullName>
    </recommendedName>
</protein>
<organism evidence="2 3">
    <name type="scientific">Deferribacter desulfuricans (strain DSM 14783 / JCM 11476 / NBRC 101012 / SSM1)</name>
    <dbReference type="NCBI Taxonomy" id="639282"/>
    <lineage>
        <taxon>Bacteria</taxon>
        <taxon>Pseudomonadati</taxon>
        <taxon>Deferribacterota</taxon>
        <taxon>Deferribacteres</taxon>
        <taxon>Deferribacterales</taxon>
        <taxon>Deferribacteraceae</taxon>
        <taxon>Deferribacter</taxon>
    </lineage>
</organism>
<dbReference type="InterPro" id="IPR007165">
    <property type="entry name" value="Phage_holin_4_2"/>
</dbReference>
<evidence type="ECO:0000313" key="3">
    <source>
        <dbReference type="Proteomes" id="UP000001520"/>
    </source>
</evidence>